<evidence type="ECO:0000313" key="2">
    <source>
        <dbReference type="EMBL" id="MBR7828142.1"/>
    </source>
</evidence>
<feature type="domain" description="HTH cro/C1-type" evidence="1">
    <location>
        <begin position="57"/>
        <end position="102"/>
    </location>
</feature>
<protein>
    <submittedName>
        <fullName evidence="2">Helix-turn-helix transcriptional regulator</fullName>
    </submittedName>
</protein>
<dbReference type="Pfam" id="PF13560">
    <property type="entry name" value="HTH_31"/>
    <property type="match status" value="1"/>
</dbReference>
<gene>
    <name evidence="2" type="ORF">KDK95_17630</name>
</gene>
<comment type="caution">
    <text evidence="2">The sequence shown here is derived from an EMBL/GenBank/DDBJ whole genome shotgun (WGS) entry which is preliminary data.</text>
</comment>
<reference evidence="2" key="1">
    <citation type="submission" date="2021-04" db="EMBL/GenBank/DDBJ databases">
        <title>Genome based classification of Actinospica acidithermotolerans sp. nov., an actinobacterium isolated from an Indonesian hot spring.</title>
        <authorList>
            <person name="Kusuma A.B."/>
            <person name="Putra K.E."/>
            <person name="Nafisah S."/>
            <person name="Loh J."/>
            <person name="Nouioui I."/>
            <person name="Goodfellow M."/>
        </authorList>
    </citation>
    <scope>NUCLEOTIDE SEQUENCE</scope>
    <source>
        <strain evidence="2">MGRD01-02</strain>
    </source>
</reference>
<dbReference type="InterPro" id="IPR001387">
    <property type="entry name" value="Cro/C1-type_HTH"/>
</dbReference>
<dbReference type="PROSITE" id="PS50943">
    <property type="entry name" value="HTH_CROC1"/>
    <property type="match status" value="1"/>
</dbReference>
<dbReference type="AlphaFoldDB" id="A0A941ECV0"/>
<dbReference type="Proteomes" id="UP000676325">
    <property type="component" value="Unassembled WGS sequence"/>
</dbReference>
<evidence type="ECO:0000313" key="3">
    <source>
        <dbReference type="Proteomes" id="UP000676325"/>
    </source>
</evidence>
<name>A0A941ECV0_9ACTN</name>
<proteinExistence type="predicted"/>
<dbReference type="CDD" id="cd00093">
    <property type="entry name" value="HTH_XRE"/>
    <property type="match status" value="1"/>
</dbReference>
<dbReference type="SMART" id="SM00530">
    <property type="entry name" value="HTH_XRE"/>
    <property type="match status" value="1"/>
</dbReference>
<sequence length="120" mass="12557">MEVWEDSQVRSDDVPEAYVADGTWPNVTLREDAPVSAYYGLALARKLAYAIAASDTSLRALGERAGVSHTTVSRLLAGRVLVDIGTVARIEAALGAEIWPGLGALAQRRTDAGTGDGTGS</sequence>
<dbReference type="SUPFAM" id="SSF47413">
    <property type="entry name" value="lambda repressor-like DNA-binding domains"/>
    <property type="match status" value="1"/>
</dbReference>
<dbReference type="InterPro" id="IPR010982">
    <property type="entry name" value="Lambda_DNA-bd_dom_sf"/>
</dbReference>
<keyword evidence="3" id="KW-1185">Reference proteome</keyword>
<dbReference type="Gene3D" id="1.10.260.40">
    <property type="entry name" value="lambda repressor-like DNA-binding domains"/>
    <property type="match status" value="1"/>
</dbReference>
<evidence type="ECO:0000259" key="1">
    <source>
        <dbReference type="PROSITE" id="PS50943"/>
    </source>
</evidence>
<dbReference type="EMBL" id="JAGSOH010000049">
    <property type="protein sequence ID" value="MBR7828142.1"/>
    <property type="molecule type" value="Genomic_DNA"/>
</dbReference>
<dbReference type="GO" id="GO:0003677">
    <property type="term" value="F:DNA binding"/>
    <property type="evidence" value="ECO:0007669"/>
    <property type="project" value="InterPro"/>
</dbReference>
<accession>A0A941ECV0</accession>
<dbReference type="RefSeq" id="WP_212519281.1">
    <property type="nucleotide sequence ID" value="NZ_JAGSOH010000049.1"/>
</dbReference>
<organism evidence="2 3">
    <name type="scientific">Actinospica acidithermotolerans</name>
    <dbReference type="NCBI Taxonomy" id="2828514"/>
    <lineage>
        <taxon>Bacteria</taxon>
        <taxon>Bacillati</taxon>
        <taxon>Actinomycetota</taxon>
        <taxon>Actinomycetes</taxon>
        <taxon>Catenulisporales</taxon>
        <taxon>Actinospicaceae</taxon>
        <taxon>Actinospica</taxon>
    </lineage>
</organism>